<dbReference type="Pfam" id="PF00825">
    <property type="entry name" value="Ribonuclease_P"/>
    <property type="match status" value="1"/>
</dbReference>
<dbReference type="PANTHER" id="PTHR33992">
    <property type="entry name" value="RIBONUCLEASE P PROTEIN COMPONENT"/>
    <property type="match status" value="1"/>
</dbReference>
<feature type="region of interest" description="Disordered" evidence="8">
    <location>
        <begin position="1"/>
        <end position="20"/>
    </location>
</feature>
<keyword evidence="2 6" id="KW-0540">Nuclease</keyword>
<keyword evidence="3 6" id="KW-0255">Endonuclease</keyword>
<dbReference type="PANTHER" id="PTHR33992:SF1">
    <property type="entry name" value="RIBONUCLEASE P PROTEIN COMPONENT"/>
    <property type="match status" value="1"/>
</dbReference>
<dbReference type="GO" id="GO:0030677">
    <property type="term" value="C:ribonuclease P complex"/>
    <property type="evidence" value="ECO:0007669"/>
    <property type="project" value="TreeGrafter"/>
</dbReference>
<dbReference type="GO" id="GO:0001682">
    <property type="term" value="P:tRNA 5'-leader removal"/>
    <property type="evidence" value="ECO:0007669"/>
    <property type="project" value="UniProtKB-UniRule"/>
</dbReference>
<evidence type="ECO:0000313" key="9">
    <source>
        <dbReference type="EMBL" id="KKT37568.1"/>
    </source>
</evidence>
<dbReference type="Proteomes" id="UP000034097">
    <property type="component" value="Unassembled WGS sequence"/>
</dbReference>
<dbReference type="NCBIfam" id="TIGR00188">
    <property type="entry name" value="rnpA"/>
    <property type="match status" value="1"/>
</dbReference>
<dbReference type="AlphaFoldDB" id="A0A0G1GTI6"/>
<evidence type="ECO:0000256" key="8">
    <source>
        <dbReference type="SAM" id="MobiDB-lite"/>
    </source>
</evidence>
<evidence type="ECO:0000256" key="3">
    <source>
        <dbReference type="ARBA" id="ARBA00022759"/>
    </source>
</evidence>
<dbReference type="InterPro" id="IPR020568">
    <property type="entry name" value="Ribosomal_Su5_D2-typ_SF"/>
</dbReference>
<sequence>MALPQINRLPLRGQRERIDREGSPLHSSLFTIVKAPSPSDITAPRFAVLVSKKISNLAVTRNRLKRQILGAVQTLLPNISPADYMIIPKSFTKEKDHSQLLSDLKKLLEQ</sequence>
<reference evidence="9 10" key="1">
    <citation type="journal article" date="2015" name="Nature">
        <title>rRNA introns, odd ribosomes, and small enigmatic genomes across a large radiation of phyla.</title>
        <authorList>
            <person name="Brown C.T."/>
            <person name="Hug L.A."/>
            <person name="Thomas B.C."/>
            <person name="Sharon I."/>
            <person name="Castelle C.J."/>
            <person name="Singh A."/>
            <person name="Wilkins M.J."/>
            <person name="Williams K.H."/>
            <person name="Banfield J.F."/>
        </authorList>
    </citation>
    <scope>NUCLEOTIDE SEQUENCE [LARGE SCALE GENOMIC DNA]</scope>
</reference>
<comment type="catalytic activity">
    <reaction evidence="6">
        <text>Endonucleolytic cleavage of RNA, removing 5'-extranucleotides from tRNA precursor.</text>
        <dbReference type="EC" id="3.1.26.5"/>
    </reaction>
</comment>
<dbReference type="InterPro" id="IPR000100">
    <property type="entry name" value="RNase_P"/>
</dbReference>
<dbReference type="HAMAP" id="MF_00227">
    <property type="entry name" value="RNase_P"/>
    <property type="match status" value="1"/>
</dbReference>
<comment type="subunit">
    <text evidence="6">Consists of a catalytic RNA component (M1 or rnpB) and a protein subunit.</text>
</comment>
<dbReference type="SUPFAM" id="SSF54211">
    <property type="entry name" value="Ribosomal protein S5 domain 2-like"/>
    <property type="match status" value="1"/>
</dbReference>
<proteinExistence type="inferred from homology"/>
<dbReference type="GO" id="GO:0042781">
    <property type="term" value="F:3'-tRNA processing endoribonuclease activity"/>
    <property type="evidence" value="ECO:0007669"/>
    <property type="project" value="TreeGrafter"/>
</dbReference>
<dbReference type="GO" id="GO:0000049">
    <property type="term" value="F:tRNA binding"/>
    <property type="evidence" value="ECO:0007669"/>
    <property type="project" value="UniProtKB-UniRule"/>
</dbReference>
<evidence type="ECO:0000256" key="4">
    <source>
        <dbReference type="ARBA" id="ARBA00022801"/>
    </source>
</evidence>
<accession>A0A0G1GTI6</accession>
<comment type="function">
    <text evidence="6">RNaseP catalyzes the removal of the 5'-leader sequence from pre-tRNA to produce the mature 5'-terminus. It can also cleave other RNA substrates such as 4.5S RNA. The protein component plays an auxiliary but essential role in vivo by binding to the 5'-leader sequence and broadening the substrate specificity of the ribozyme.</text>
</comment>
<evidence type="ECO:0000256" key="7">
    <source>
        <dbReference type="NCBIfam" id="TIGR00188"/>
    </source>
</evidence>
<comment type="similarity">
    <text evidence="6">Belongs to the RnpA family.</text>
</comment>
<evidence type="ECO:0000256" key="2">
    <source>
        <dbReference type="ARBA" id="ARBA00022722"/>
    </source>
</evidence>
<keyword evidence="5 6" id="KW-0694">RNA-binding</keyword>
<dbReference type="GO" id="GO:0004526">
    <property type="term" value="F:ribonuclease P activity"/>
    <property type="evidence" value="ECO:0007669"/>
    <property type="project" value="UniProtKB-UniRule"/>
</dbReference>
<evidence type="ECO:0000256" key="5">
    <source>
        <dbReference type="ARBA" id="ARBA00022884"/>
    </source>
</evidence>
<protein>
    <recommendedName>
        <fullName evidence="6 7">Ribonuclease P protein component</fullName>
        <shortName evidence="6">RNase P protein</shortName>
        <shortName evidence="6">RNaseP protein</shortName>
        <ecNumber evidence="6 7">3.1.26.5</ecNumber>
    </recommendedName>
    <alternativeName>
        <fullName evidence="6">Protein C5</fullName>
    </alternativeName>
</protein>
<keyword evidence="1 6" id="KW-0819">tRNA processing</keyword>
<evidence type="ECO:0000256" key="1">
    <source>
        <dbReference type="ARBA" id="ARBA00022694"/>
    </source>
</evidence>
<organism evidence="9 10">
    <name type="scientific">Candidatus Collierbacteria bacterium GW2011_GWF1_44_12</name>
    <dbReference type="NCBI Taxonomy" id="1618402"/>
    <lineage>
        <taxon>Bacteria</taxon>
        <taxon>Candidatus Collieribacteriota</taxon>
    </lineage>
</organism>
<dbReference type="Gene3D" id="3.30.230.10">
    <property type="match status" value="1"/>
</dbReference>
<name>A0A0G1GTI6_9BACT</name>
<keyword evidence="4 6" id="KW-0378">Hydrolase</keyword>
<evidence type="ECO:0000313" key="10">
    <source>
        <dbReference type="Proteomes" id="UP000034097"/>
    </source>
</evidence>
<comment type="caution">
    <text evidence="9">The sequence shown here is derived from an EMBL/GenBank/DDBJ whole genome shotgun (WGS) entry which is preliminary data.</text>
</comment>
<dbReference type="EC" id="3.1.26.5" evidence="6 7"/>
<gene>
    <name evidence="6" type="primary">rnpA</name>
    <name evidence="9" type="ORF">UW26_C0030G0007</name>
</gene>
<dbReference type="EMBL" id="LCHQ01000030">
    <property type="protein sequence ID" value="KKT37568.1"/>
    <property type="molecule type" value="Genomic_DNA"/>
</dbReference>
<dbReference type="InterPro" id="IPR014721">
    <property type="entry name" value="Ribsml_uS5_D2-typ_fold_subgr"/>
</dbReference>
<evidence type="ECO:0000256" key="6">
    <source>
        <dbReference type="HAMAP-Rule" id="MF_00227"/>
    </source>
</evidence>